<comment type="subcellular location">
    <subcellularLocation>
        <location evidence="2">Cell membrane</location>
        <topology evidence="2">Multi-pass membrane protein</topology>
    </subcellularLocation>
</comment>
<accession>A0A2G6MTD1</accession>
<feature type="coiled-coil region" evidence="14">
    <location>
        <begin position="276"/>
        <end position="310"/>
    </location>
</feature>
<dbReference type="GO" id="GO:0005524">
    <property type="term" value="F:ATP binding"/>
    <property type="evidence" value="ECO:0007669"/>
    <property type="project" value="UniProtKB-KW"/>
</dbReference>
<dbReference type="SUPFAM" id="SSF52172">
    <property type="entry name" value="CheY-like"/>
    <property type="match status" value="1"/>
</dbReference>
<dbReference type="InterPro" id="IPR011006">
    <property type="entry name" value="CheY-like_superfamily"/>
</dbReference>
<dbReference type="SMART" id="SM00448">
    <property type="entry name" value="REC"/>
    <property type="match status" value="1"/>
</dbReference>
<dbReference type="FunFam" id="1.10.287.130:FF:000003">
    <property type="entry name" value="Histidine kinase"/>
    <property type="match status" value="1"/>
</dbReference>
<evidence type="ECO:0000256" key="6">
    <source>
        <dbReference type="ARBA" id="ARBA00022679"/>
    </source>
</evidence>
<dbReference type="Pfam" id="PF00072">
    <property type="entry name" value="Response_reg"/>
    <property type="match status" value="1"/>
</dbReference>
<dbReference type="PROSITE" id="PS50109">
    <property type="entry name" value="HIS_KIN"/>
    <property type="match status" value="1"/>
</dbReference>
<evidence type="ECO:0000256" key="13">
    <source>
        <dbReference type="PROSITE-ProRule" id="PRU00169"/>
    </source>
</evidence>
<feature type="modified residue" description="4-aspartylphosphate" evidence="13">
    <location>
        <position position="615"/>
    </location>
</feature>
<dbReference type="EC" id="2.7.13.3" evidence="3"/>
<dbReference type="InterPro" id="IPR003660">
    <property type="entry name" value="HAMP_dom"/>
</dbReference>
<evidence type="ECO:0000256" key="15">
    <source>
        <dbReference type="SAM" id="Phobius"/>
    </source>
</evidence>
<protein>
    <recommendedName>
        <fullName evidence="3">histidine kinase</fullName>
        <ecNumber evidence="3">2.7.13.3</ecNumber>
    </recommendedName>
</protein>
<dbReference type="SMART" id="SM00388">
    <property type="entry name" value="HisKA"/>
    <property type="match status" value="1"/>
</dbReference>
<dbReference type="SUPFAM" id="SSF47384">
    <property type="entry name" value="Homodimeric domain of signal transducing histidine kinase"/>
    <property type="match status" value="1"/>
</dbReference>
<dbReference type="GO" id="GO:0005886">
    <property type="term" value="C:plasma membrane"/>
    <property type="evidence" value="ECO:0007669"/>
    <property type="project" value="UniProtKB-SubCell"/>
</dbReference>
<dbReference type="PROSITE" id="PS50885">
    <property type="entry name" value="HAMP"/>
    <property type="match status" value="1"/>
</dbReference>
<evidence type="ECO:0000256" key="9">
    <source>
        <dbReference type="ARBA" id="ARBA00022777"/>
    </source>
</evidence>
<name>A0A2G6MTD1_9BACT</name>
<dbReference type="SUPFAM" id="SSF158472">
    <property type="entry name" value="HAMP domain-like"/>
    <property type="match status" value="1"/>
</dbReference>
<dbReference type="Gene3D" id="3.30.565.10">
    <property type="entry name" value="Histidine kinase-like ATPase, C-terminal domain"/>
    <property type="match status" value="1"/>
</dbReference>
<dbReference type="GO" id="GO:0000155">
    <property type="term" value="F:phosphorelay sensor kinase activity"/>
    <property type="evidence" value="ECO:0007669"/>
    <property type="project" value="InterPro"/>
</dbReference>
<dbReference type="PANTHER" id="PTHR45339:SF3">
    <property type="entry name" value="HISTIDINE KINASE"/>
    <property type="match status" value="1"/>
</dbReference>
<evidence type="ECO:0000256" key="11">
    <source>
        <dbReference type="ARBA" id="ARBA00022989"/>
    </source>
</evidence>
<dbReference type="InterPro" id="IPR036097">
    <property type="entry name" value="HisK_dim/P_sf"/>
</dbReference>
<dbReference type="InterPro" id="IPR036890">
    <property type="entry name" value="HATPase_C_sf"/>
</dbReference>
<dbReference type="PROSITE" id="PS50110">
    <property type="entry name" value="RESPONSE_REGULATORY"/>
    <property type="match status" value="1"/>
</dbReference>
<dbReference type="Gene3D" id="3.40.50.2300">
    <property type="match status" value="1"/>
</dbReference>
<dbReference type="Pfam" id="PF00512">
    <property type="entry name" value="HisKA"/>
    <property type="match status" value="1"/>
</dbReference>
<dbReference type="InterPro" id="IPR003594">
    <property type="entry name" value="HATPase_dom"/>
</dbReference>
<evidence type="ECO:0000256" key="4">
    <source>
        <dbReference type="ARBA" id="ARBA00022475"/>
    </source>
</evidence>
<keyword evidence="8" id="KW-0547">Nucleotide-binding</keyword>
<keyword evidence="5 13" id="KW-0597">Phosphoprotein</keyword>
<dbReference type="Pfam" id="PF00672">
    <property type="entry name" value="HAMP"/>
    <property type="match status" value="1"/>
</dbReference>
<evidence type="ECO:0000259" key="17">
    <source>
        <dbReference type="PROSITE" id="PS50110"/>
    </source>
</evidence>
<keyword evidence="9 19" id="KW-0418">Kinase</keyword>
<evidence type="ECO:0000256" key="2">
    <source>
        <dbReference type="ARBA" id="ARBA00004651"/>
    </source>
</evidence>
<evidence type="ECO:0000313" key="19">
    <source>
        <dbReference type="EMBL" id="PIE63353.1"/>
    </source>
</evidence>
<dbReference type="FunFam" id="3.30.565.10:FF:000010">
    <property type="entry name" value="Sensor histidine kinase RcsC"/>
    <property type="match status" value="1"/>
</dbReference>
<evidence type="ECO:0000256" key="3">
    <source>
        <dbReference type="ARBA" id="ARBA00012438"/>
    </source>
</evidence>
<reference evidence="19 20" key="1">
    <citation type="submission" date="2017-10" db="EMBL/GenBank/DDBJ databases">
        <title>Novel microbial diversity and functional potential in the marine mammal oral microbiome.</title>
        <authorList>
            <person name="Dudek N.K."/>
            <person name="Sun C.L."/>
            <person name="Burstein D."/>
            <person name="Kantor R.S."/>
            <person name="Aliaga Goltsman D.S."/>
            <person name="Bik E.M."/>
            <person name="Thomas B.C."/>
            <person name="Banfield J.F."/>
            <person name="Relman D.A."/>
        </authorList>
    </citation>
    <scope>NUCLEOTIDE SEQUENCE [LARGE SCALE GENOMIC DNA]</scope>
    <source>
        <strain evidence="19">DOLJORAL78_47_202</strain>
    </source>
</reference>
<keyword evidence="7 15" id="KW-0812">Transmembrane</keyword>
<dbReference type="Gene3D" id="1.10.287.130">
    <property type="match status" value="1"/>
</dbReference>
<evidence type="ECO:0000256" key="8">
    <source>
        <dbReference type="ARBA" id="ARBA00022741"/>
    </source>
</evidence>
<keyword evidence="12 15" id="KW-0472">Membrane</keyword>
<evidence type="ECO:0000259" key="16">
    <source>
        <dbReference type="PROSITE" id="PS50109"/>
    </source>
</evidence>
<feature type="domain" description="Histidine kinase" evidence="16">
    <location>
        <begin position="310"/>
        <end position="541"/>
    </location>
</feature>
<dbReference type="PANTHER" id="PTHR45339">
    <property type="entry name" value="HYBRID SIGNAL TRANSDUCTION HISTIDINE KINASE J"/>
    <property type="match status" value="1"/>
</dbReference>
<dbReference type="Pfam" id="PF17152">
    <property type="entry name" value="CHASE8"/>
    <property type="match status" value="1"/>
</dbReference>
<keyword evidence="11 15" id="KW-1133">Transmembrane helix</keyword>
<evidence type="ECO:0000256" key="5">
    <source>
        <dbReference type="ARBA" id="ARBA00022553"/>
    </source>
</evidence>
<dbReference type="InterPro" id="IPR005467">
    <property type="entry name" value="His_kinase_dom"/>
</dbReference>
<organism evidence="19 20">
    <name type="scientific">Desulfobacter postgatei</name>
    <dbReference type="NCBI Taxonomy" id="2293"/>
    <lineage>
        <taxon>Bacteria</taxon>
        <taxon>Pseudomonadati</taxon>
        <taxon>Thermodesulfobacteriota</taxon>
        <taxon>Desulfobacteria</taxon>
        <taxon>Desulfobacterales</taxon>
        <taxon>Desulfobacteraceae</taxon>
        <taxon>Desulfobacter</taxon>
    </lineage>
</organism>
<keyword evidence="4" id="KW-1003">Cell membrane</keyword>
<dbReference type="CDD" id="cd06225">
    <property type="entry name" value="HAMP"/>
    <property type="match status" value="1"/>
</dbReference>
<evidence type="ECO:0000256" key="12">
    <source>
        <dbReference type="ARBA" id="ARBA00023136"/>
    </source>
</evidence>
<dbReference type="Gene3D" id="6.10.340.10">
    <property type="match status" value="1"/>
</dbReference>
<evidence type="ECO:0000256" key="14">
    <source>
        <dbReference type="SAM" id="Coils"/>
    </source>
</evidence>
<dbReference type="InterPro" id="IPR001789">
    <property type="entry name" value="Sig_transdc_resp-reg_receiver"/>
</dbReference>
<dbReference type="EMBL" id="PDTI01000009">
    <property type="protein sequence ID" value="PIE63353.1"/>
    <property type="molecule type" value="Genomic_DNA"/>
</dbReference>
<evidence type="ECO:0000256" key="7">
    <source>
        <dbReference type="ARBA" id="ARBA00022692"/>
    </source>
</evidence>
<dbReference type="InterPro" id="IPR003661">
    <property type="entry name" value="HisK_dim/P_dom"/>
</dbReference>
<keyword evidence="14" id="KW-0175">Coiled coil</keyword>
<sequence>MKRQNKTNHSTVSIRAKLILTLGFTALLALFMMAAAMVAYEIYNARNNLVDELVSMADLIALNSSVAMMFNDRNAALEDLSALSAKQGIIGAILYDTHGTIYADFSKGPIPIARLAHEVRPIDPPGLPPIERIASQKVFSRFTNGHAHVILPVNFQDNFLGAIHLIDDMQQQKKRLSAYYMIVAGIVTISLVVVLILSSKIQSIFTRPLFDVINSMGKVTREKDYQVRVKKYSDDEFGVLVEQFNQMIKEIQARDEALNSYSSSLESRVEQRTMDLTQAKEELESTVIHLEKAQKQAEEASQVKSRFLANMSHEIRTPMNGIIGMTEMLLSFDLPSEQKTFAINIQKSAQALLAIINDILDLSKIEAGKLEVESISFDLDTLLTDIKTLLMPVAREKKLYLSVEIQKDAHLFLLGDPTRIRQILINLVGNAIKFTEKGGVTIMVSTFLSKDGEFQNFEDQGFRVDLSISIKDTGIGIPSKKQTLLFTPFSQTDASFTRKYGGTGLGLAISSNLVSLMGGTIKCTSKPGKGSIFSFVLPLRLAEKSDNGGSLTAHARPEKTDKINLHVLVAEDNITNQDVFSAMLETFGCKVDIAVTGADARDKFICLKPDIILMDCQMPVMDGYQATREIREHEATLGTHTPIIAITAHAMKEDQDNCRDAGMDDFLTKPFMMGDLLEMLKKWRIRLNPSGSDAVDSADHTTL</sequence>
<dbReference type="CDD" id="cd17546">
    <property type="entry name" value="REC_hyHK_CKI1_RcsC-like"/>
    <property type="match status" value="1"/>
</dbReference>
<evidence type="ECO:0000256" key="1">
    <source>
        <dbReference type="ARBA" id="ARBA00000085"/>
    </source>
</evidence>
<comment type="catalytic activity">
    <reaction evidence="1">
        <text>ATP + protein L-histidine = ADP + protein N-phospho-L-histidine.</text>
        <dbReference type="EC" id="2.7.13.3"/>
    </reaction>
</comment>
<evidence type="ECO:0000259" key="18">
    <source>
        <dbReference type="PROSITE" id="PS50885"/>
    </source>
</evidence>
<feature type="domain" description="Response regulatory" evidence="17">
    <location>
        <begin position="566"/>
        <end position="684"/>
    </location>
</feature>
<dbReference type="SMART" id="SM00387">
    <property type="entry name" value="HATPase_c"/>
    <property type="match status" value="1"/>
</dbReference>
<feature type="transmembrane region" description="Helical" evidence="15">
    <location>
        <begin position="178"/>
        <end position="197"/>
    </location>
</feature>
<dbReference type="Proteomes" id="UP000231203">
    <property type="component" value="Unassembled WGS sequence"/>
</dbReference>
<comment type="caution">
    <text evidence="19">The sequence shown here is derived from an EMBL/GenBank/DDBJ whole genome shotgun (WGS) entry which is preliminary data.</text>
</comment>
<dbReference type="SMART" id="SM00304">
    <property type="entry name" value="HAMP"/>
    <property type="match status" value="1"/>
</dbReference>
<evidence type="ECO:0000256" key="10">
    <source>
        <dbReference type="ARBA" id="ARBA00022840"/>
    </source>
</evidence>
<dbReference type="CDD" id="cd00082">
    <property type="entry name" value="HisKA"/>
    <property type="match status" value="1"/>
</dbReference>
<keyword evidence="6" id="KW-0808">Transferase</keyword>
<dbReference type="InterPro" id="IPR004358">
    <property type="entry name" value="Sig_transdc_His_kin-like_C"/>
</dbReference>
<gene>
    <name evidence="19" type="ORF">CSA25_00750</name>
</gene>
<dbReference type="CDD" id="cd16922">
    <property type="entry name" value="HATPase_EvgS-ArcB-TorS-like"/>
    <property type="match status" value="1"/>
</dbReference>
<dbReference type="InterPro" id="IPR033417">
    <property type="entry name" value="CHASE8"/>
</dbReference>
<dbReference type="SUPFAM" id="SSF55874">
    <property type="entry name" value="ATPase domain of HSP90 chaperone/DNA topoisomerase II/histidine kinase"/>
    <property type="match status" value="1"/>
</dbReference>
<feature type="domain" description="HAMP" evidence="18">
    <location>
        <begin position="203"/>
        <end position="256"/>
    </location>
</feature>
<dbReference type="AlphaFoldDB" id="A0A2G6MTD1"/>
<keyword evidence="10" id="KW-0067">ATP-binding</keyword>
<evidence type="ECO:0000313" key="20">
    <source>
        <dbReference type="Proteomes" id="UP000231203"/>
    </source>
</evidence>
<dbReference type="Pfam" id="PF02518">
    <property type="entry name" value="HATPase_c"/>
    <property type="match status" value="1"/>
</dbReference>
<dbReference type="PRINTS" id="PR00344">
    <property type="entry name" value="BCTRLSENSOR"/>
</dbReference>
<proteinExistence type="predicted"/>